<evidence type="ECO:0000313" key="1">
    <source>
        <dbReference type="EnsemblMetazoa" id="GPPI036433-PA"/>
    </source>
</evidence>
<dbReference type="AlphaFoldDB" id="A0A1B0BPH1"/>
<name>A0A1B0BPH1_9MUSC</name>
<dbReference type="EMBL" id="JXJN01017948">
    <property type="status" value="NOT_ANNOTATED_CDS"/>
    <property type="molecule type" value="Genomic_DNA"/>
</dbReference>
<reference evidence="1" key="2">
    <citation type="submission" date="2020-05" db="UniProtKB">
        <authorList>
            <consortium name="EnsemblMetazoa"/>
        </authorList>
    </citation>
    <scope>IDENTIFICATION</scope>
    <source>
        <strain evidence="1">IAEA</strain>
    </source>
</reference>
<reference evidence="2" key="1">
    <citation type="submission" date="2015-01" db="EMBL/GenBank/DDBJ databases">
        <authorList>
            <person name="Aksoy S."/>
            <person name="Warren W."/>
            <person name="Wilson R.K."/>
        </authorList>
    </citation>
    <scope>NUCLEOTIDE SEQUENCE [LARGE SCALE GENOMIC DNA]</scope>
    <source>
        <strain evidence="2">IAEA</strain>
    </source>
</reference>
<proteinExistence type="predicted"/>
<dbReference type="Proteomes" id="UP000092460">
    <property type="component" value="Unassembled WGS sequence"/>
</dbReference>
<protein>
    <submittedName>
        <fullName evidence="1">Uncharacterized protein</fullName>
    </submittedName>
</protein>
<keyword evidence="2" id="KW-1185">Reference proteome</keyword>
<dbReference type="EnsemblMetazoa" id="GPPI036433-RA">
    <property type="protein sequence ID" value="GPPI036433-PA"/>
    <property type="gene ID" value="GPPI036433"/>
</dbReference>
<accession>A0A1B0BPH1</accession>
<dbReference type="VEuPathDB" id="VectorBase:GPPI036433"/>
<organism evidence="1 2">
    <name type="scientific">Glossina palpalis gambiensis</name>
    <dbReference type="NCBI Taxonomy" id="67801"/>
    <lineage>
        <taxon>Eukaryota</taxon>
        <taxon>Metazoa</taxon>
        <taxon>Ecdysozoa</taxon>
        <taxon>Arthropoda</taxon>
        <taxon>Hexapoda</taxon>
        <taxon>Insecta</taxon>
        <taxon>Pterygota</taxon>
        <taxon>Neoptera</taxon>
        <taxon>Endopterygota</taxon>
        <taxon>Diptera</taxon>
        <taxon>Brachycera</taxon>
        <taxon>Muscomorpha</taxon>
        <taxon>Hippoboscoidea</taxon>
        <taxon>Glossinidae</taxon>
        <taxon>Glossina</taxon>
    </lineage>
</organism>
<evidence type="ECO:0000313" key="2">
    <source>
        <dbReference type="Proteomes" id="UP000092460"/>
    </source>
</evidence>
<sequence length="139" mass="15783">MKIRMCIMQERIEHAAVMSSLFKDNSIFVLEFNTNLKCFAWIYMGELTESLLKGPMYGTVSGHGSRNLCHLITTSDVIKTIYKSGTYDIPGMTHHMANVGLILGECKLDLYLLFCLDVVAYWVRILKHVSLKIVESGEM</sequence>